<evidence type="ECO:0000313" key="1">
    <source>
        <dbReference type="EMBL" id="CAG8949489.1"/>
    </source>
</evidence>
<name>A0A9N9PES6_9HELO</name>
<sequence length="120" mass="13461">MSYKAYLTSTLNHPQNHHALFIETHATGPKTGFLYQVTGTIQHGMVFDHKNVMQPERQRDFGGLKEFLGLVKKEDFESGRVRGVVESVKPPGKGGEGVKGRREWCGEVVKVLRGRGVLRE</sequence>
<accession>A0A9N9PES6</accession>
<dbReference type="Proteomes" id="UP000696280">
    <property type="component" value="Unassembled WGS sequence"/>
</dbReference>
<dbReference type="OrthoDB" id="4135672at2759"/>
<reference evidence="1" key="1">
    <citation type="submission" date="2021-07" db="EMBL/GenBank/DDBJ databases">
        <authorList>
            <person name="Durling M."/>
        </authorList>
    </citation>
    <scope>NUCLEOTIDE SEQUENCE</scope>
</reference>
<dbReference type="AlphaFoldDB" id="A0A9N9PES6"/>
<evidence type="ECO:0000313" key="2">
    <source>
        <dbReference type="Proteomes" id="UP000696280"/>
    </source>
</evidence>
<dbReference type="Pfam" id="PF20174">
    <property type="entry name" value="DUF6540"/>
    <property type="match status" value="1"/>
</dbReference>
<protein>
    <submittedName>
        <fullName evidence="1">Uncharacterized protein</fullName>
    </submittedName>
</protein>
<organism evidence="1 2">
    <name type="scientific">Hymenoscyphus fraxineus</name>
    <dbReference type="NCBI Taxonomy" id="746836"/>
    <lineage>
        <taxon>Eukaryota</taxon>
        <taxon>Fungi</taxon>
        <taxon>Dikarya</taxon>
        <taxon>Ascomycota</taxon>
        <taxon>Pezizomycotina</taxon>
        <taxon>Leotiomycetes</taxon>
        <taxon>Helotiales</taxon>
        <taxon>Helotiaceae</taxon>
        <taxon>Hymenoscyphus</taxon>
    </lineage>
</organism>
<keyword evidence="2" id="KW-1185">Reference proteome</keyword>
<gene>
    <name evidence="1" type="ORF">HYFRA_00007719</name>
</gene>
<comment type="caution">
    <text evidence="1">The sequence shown here is derived from an EMBL/GenBank/DDBJ whole genome shotgun (WGS) entry which is preliminary data.</text>
</comment>
<dbReference type="InterPro" id="IPR046670">
    <property type="entry name" value="DUF6540"/>
</dbReference>
<dbReference type="EMBL" id="CAJVRL010000014">
    <property type="protein sequence ID" value="CAG8949489.1"/>
    <property type="molecule type" value="Genomic_DNA"/>
</dbReference>
<proteinExistence type="predicted"/>